<protein>
    <submittedName>
        <fullName evidence="5">Phosphorylated carbohydrates phosphatase</fullName>
        <ecNumber evidence="5">3.1.3.-</ecNumber>
    </submittedName>
</protein>
<dbReference type="RefSeq" id="WP_080813837.1">
    <property type="nucleotide sequence ID" value="NZ_CP021983.2"/>
</dbReference>
<proteinExistence type="inferred from homology"/>
<dbReference type="Gene3D" id="3.40.50.1000">
    <property type="entry name" value="HAD superfamily/HAD-like"/>
    <property type="match status" value="1"/>
</dbReference>
<dbReference type="SUPFAM" id="SSF56784">
    <property type="entry name" value="HAD-like"/>
    <property type="match status" value="1"/>
</dbReference>
<dbReference type="InterPro" id="IPR006439">
    <property type="entry name" value="HAD-SF_hydro_IA"/>
</dbReference>
<dbReference type="KEGG" id="hhg:XM38_020020"/>
<keyword evidence="3" id="KW-0479">Metal-binding</keyword>
<evidence type="ECO:0000313" key="6">
    <source>
        <dbReference type="Proteomes" id="UP000191901"/>
    </source>
</evidence>
<accession>A0A1Z3HL53</accession>
<dbReference type="SFLD" id="SFLDS00003">
    <property type="entry name" value="Haloacid_Dehalogenase"/>
    <property type="match status" value="1"/>
</dbReference>
<reference evidence="5 6" key="1">
    <citation type="journal article" date="2016" name="Biochim. Biophys. Acta">
        <title>Characterization of red-shifted phycobilisomes isolated from the chlorophyll f-containing cyanobacterium Halomicronema hongdechloris.</title>
        <authorList>
            <person name="Li Y."/>
            <person name="Lin Y."/>
            <person name="Garvey C.J."/>
            <person name="Birch D."/>
            <person name="Corkery R.W."/>
            <person name="Loughlin P.C."/>
            <person name="Scheer H."/>
            <person name="Willows R.D."/>
            <person name="Chen M."/>
        </authorList>
    </citation>
    <scope>NUCLEOTIDE SEQUENCE [LARGE SCALE GENOMIC DNA]</scope>
    <source>
        <strain evidence="5 6">C2206</strain>
    </source>
</reference>
<dbReference type="PANTHER" id="PTHR46193">
    <property type="entry name" value="6-PHOSPHOGLUCONATE PHOSPHATASE"/>
    <property type="match status" value="1"/>
</dbReference>
<organism evidence="5 6">
    <name type="scientific">Halomicronema hongdechloris C2206</name>
    <dbReference type="NCBI Taxonomy" id="1641165"/>
    <lineage>
        <taxon>Bacteria</taxon>
        <taxon>Bacillati</taxon>
        <taxon>Cyanobacteriota</taxon>
        <taxon>Cyanophyceae</taxon>
        <taxon>Nodosilineales</taxon>
        <taxon>Nodosilineaceae</taxon>
        <taxon>Halomicronema</taxon>
    </lineage>
</organism>
<dbReference type="AlphaFoldDB" id="A0A1Z3HL53"/>
<keyword evidence="4" id="KW-0460">Magnesium</keyword>
<comment type="similarity">
    <text evidence="2">Belongs to the HAD-like hydrolase superfamily. CbbY/CbbZ/Gph/YieH family.</text>
</comment>
<keyword evidence="6" id="KW-1185">Reference proteome</keyword>
<dbReference type="InterPro" id="IPR036412">
    <property type="entry name" value="HAD-like_sf"/>
</dbReference>
<dbReference type="GO" id="GO:0046872">
    <property type="term" value="F:metal ion binding"/>
    <property type="evidence" value="ECO:0007669"/>
    <property type="project" value="UniProtKB-KW"/>
</dbReference>
<dbReference type="Pfam" id="PF13419">
    <property type="entry name" value="HAD_2"/>
    <property type="match status" value="1"/>
</dbReference>
<dbReference type="NCBIfam" id="TIGR01509">
    <property type="entry name" value="HAD-SF-IA-v3"/>
    <property type="match status" value="1"/>
</dbReference>
<dbReference type="PANTHER" id="PTHR46193:SF21">
    <property type="entry name" value="SLL1138 PROTEIN"/>
    <property type="match status" value="1"/>
</dbReference>
<evidence type="ECO:0000256" key="3">
    <source>
        <dbReference type="ARBA" id="ARBA00022723"/>
    </source>
</evidence>
<dbReference type="EC" id="3.1.3.-" evidence="5"/>
<dbReference type="SFLD" id="SFLDG01129">
    <property type="entry name" value="C1.5:_HAD__Beta-PGM__Phosphata"/>
    <property type="match status" value="1"/>
</dbReference>
<dbReference type="InterPro" id="IPR041492">
    <property type="entry name" value="HAD_2"/>
</dbReference>
<dbReference type="Gene3D" id="1.10.150.240">
    <property type="entry name" value="Putative phosphatase, domain 2"/>
    <property type="match status" value="1"/>
</dbReference>
<dbReference type="InterPro" id="IPR023214">
    <property type="entry name" value="HAD_sf"/>
</dbReference>
<dbReference type="STRING" id="1641165.XM38_25555"/>
<comment type="cofactor">
    <cofactor evidence="1">
        <name>Mg(2+)</name>
        <dbReference type="ChEBI" id="CHEBI:18420"/>
    </cofactor>
</comment>
<dbReference type="Proteomes" id="UP000191901">
    <property type="component" value="Chromosome"/>
</dbReference>
<keyword evidence="5" id="KW-0378">Hydrolase</keyword>
<dbReference type="InterPro" id="IPR051600">
    <property type="entry name" value="Beta-PGM-like"/>
</dbReference>
<evidence type="ECO:0000256" key="1">
    <source>
        <dbReference type="ARBA" id="ARBA00001946"/>
    </source>
</evidence>
<name>A0A1Z3HL53_9CYAN</name>
<dbReference type="InterPro" id="IPR023198">
    <property type="entry name" value="PGP-like_dom2"/>
</dbReference>
<dbReference type="OrthoDB" id="9797743at2"/>
<evidence type="ECO:0000313" key="5">
    <source>
        <dbReference type="EMBL" id="ASC71052.1"/>
    </source>
</evidence>
<gene>
    <name evidence="5" type="ORF">XM38_020020</name>
</gene>
<sequence length="254" mass="27929">MTSANSHSHASLKALLLDFNGIIINDESLHCQLLEQLLLEENLRPNREDVAAACLGRSDRACLTNLLGSRGRVVSDDYLDTLLAKKSQRYIEAMSQQDLPLYPGLDDLVFQGRAAQLKLAVVTGTMQTEVAWVLRQAGIYDHLSALVCGDDLPATGSKPAPDGYLLAIERLNQAHPGLNLTPAHCLAIEDSFAGIEAAKRAQVPVAGVAHTYPYQMIHRRADWVVDNLSELDLDWLRDYYANPRPTPSSVSSVW</sequence>
<dbReference type="GO" id="GO:0016787">
    <property type="term" value="F:hydrolase activity"/>
    <property type="evidence" value="ECO:0007669"/>
    <property type="project" value="UniProtKB-KW"/>
</dbReference>
<evidence type="ECO:0000256" key="4">
    <source>
        <dbReference type="ARBA" id="ARBA00022842"/>
    </source>
</evidence>
<dbReference type="EMBL" id="CP021983">
    <property type="protein sequence ID" value="ASC71052.1"/>
    <property type="molecule type" value="Genomic_DNA"/>
</dbReference>
<evidence type="ECO:0000256" key="2">
    <source>
        <dbReference type="ARBA" id="ARBA00006171"/>
    </source>
</evidence>